<sequence>MTQYWKLDQSHGNNVIDETKRVTCSNSWIIKVGVDYIRPQFNPRICALIPNFLSELHFVPSSPVAFPAVGQFQSLKFIAEKFSYTSEVHLTGS</sequence>
<protein>
    <submittedName>
        <fullName evidence="1">Uncharacterized protein</fullName>
    </submittedName>
</protein>
<reference evidence="1 2" key="2">
    <citation type="journal article" date="2022" name="Mol. Ecol. Resour.">
        <title>The genomes of chicory, endive, great burdock and yacon provide insights into Asteraceae paleo-polyploidization history and plant inulin production.</title>
        <authorList>
            <person name="Fan W."/>
            <person name="Wang S."/>
            <person name="Wang H."/>
            <person name="Wang A."/>
            <person name="Jiang F."/>
            <person name="Liu H."/>
            <person name="Zhao H."/>
            <person name="Xu D."/>
            <person name="Zhang Y."/>
        </authorList>
    </citation>
    <scope>NUCLEOTIDE SEQUENCE [LARGE SCALE GENOMIC DNA]</scope>
    <source>
        <strain evidence="2">cv. Punajuju</strain>
        <tissue evidence="1">Leaves</tissue>
    </source>
</reference>
<accession>A0ACB9E4I4</accession>
<dbReference type="Proteomes" id="UP001055811">
    <property type="component" value="Linkage Group LG04"/>
</dbReference>
<keyword evidence="2" id="KW-1185">Reference proteome</keyword>
<evidence type="ECO:0000313" key="1">
    <source>
        <dbReference type="EMBL" id="KAI3753483.1"/>
    </source>
</evidence>
<proteinExistence type="predicted"/>
<evidence type="ECO:0000313" key="2">
    <source>
        <dbReference type="Proteomes" id="UP001055811"/>
    </source>
</evidence>
<organism evidence="1 2">
    <name type="scientific">Cichorium intybus</name>
    <name type="common">Chicory</name>
    <dbReference type="NCBI Taxonomy" id="13427"/>
    <lineage>
        <taxon>Eukaryota</taxon>
        <taxon>Viridiplantae</taxon>
        <taxon>Streptophyta</taxon>
        <taxon>Embryophyta</taxon>
        <taxon>Tracheophyta</taxon>
        <taxon>Spermatophyta</taxon>
        <taxon>Magnoliopsida</taxon>
        <taxon>eudicotyledons</taxon>
        <taxon>Gunneridae</taxon>
        <taxon>Pentapetalae</taxon>
        <taxon>asterids</taxon>
        <taxon>campanulids</taxon>
        <taxon>Asterales</taxon>
        <taxon>Asteraceae</taxon>
        <taxon>Cichorioideae</taxon>
        <taxon>Cichorieae</taxon>
        <taxon>Cichoriinae</taxon>
        <taxon>Cichorium</taxon>
    </lineage>
</organism>
<reference evidence="2" key="1">
    <citation type="journal article" date="2022" name="Mol. Ecol. Resour.">
        <title>The genomes of chicory, endive, great burdock and yacon provide insights into Asteraceae palaeo-polyploidization history and plant inulin production.</title>
        <authorList>
            <person name="Fan W."/>
            <person name="Wang S."/>
            <person name="Wang H."/>
            <person name="Wang A."/>
            <person name="Jiang F."/>
            <person name="Liu H."/>
            <person name="Zhao H."/>
            <person name="Xu D."/>
            <person name="Zhang Y."/>
        </authorList>
    </citation>
    <scope>NUCLEOTIDE SEQUENCE [LARGE SCALE GENOMIC DNA]</scope>
    <source>
        <strain evidence="2">cv. Punajuju</strain>
    </source>
</reference>
<dbReference type="EMBL" id="CM042012">
    <property type="protein sequence ID" value="KAI3753483.1"/>
    <property type="molecule type" value="Genomic_DNA"/>
</dbReference>
<gene>
    <name evidence="1" type="ORF">L2E82_25537</name>
</gene>
<name>A0ACB9E4I4_CICIN</name>
<comment type="caution">
    <text evidence="1">The sequence shown here is derived from an EMBL/GenBank/DDBJ whole genome shotgun (WGS) entry which is preliminary data.</text>
</comment>